<dbReference type="GO" id="GO:0031505">
    <property type="term" value="P:fungal-type cell wall organization"/>
    <property type="evidence" value="ECO:0007669"/>
    <property type="project" value="TreeGrafter"/>
</dbReference>
<comment type="caution">
    <text evidence="3">The sequence shown here is derived from an EMBL/GenBank/DDBJ whole genome shotgun (WGS) entry which is preliminary data.</text>
</comment>
<keyword evidence="4" id="KW-1185">Reference proteome</keyword>
<proteinExistence type="predicted"/>
<accession>A0AAE0DJB7</accession>
<dbReference type="InterPro" id="IPR051153">
    <property type="entry name" value="Yeast_CWMannoprotein_PIR"/>
</dbReference>
<evidence type="ECO:0000313" key="3">
    <source>
        <dbReference type="EMBL" id="KAK3171400.1"/>
    </source>
</evidence>
<feature type="signal peptide" evidence="1">
    <location>
        <begin position="1"/>
        <end position="16"/>
    </location>
</feature>
<dbReference type="EMBL" id="JASNWA010000008">
    <property type="protein sequence ID" value="KAK3171400.1"/>
    <property type="molecule type" value="Genomic_DNA"/>
</dbReference>
<dbReference type="Pfam" id="PF22799">
    <property type="entry name" value="PIR1-like_C"/>
    <property type="match status" value="1"/>
</dbReference>
<name>A0AAE0DJB7_9LECA</name>
<dbReference type="InterPro" id="IPR054508">
    <property type="entry name" value="PIR1-like_C"/>
</dbReference>
<evidence type="ECO:0000256" key="1">
    <source>
        <dbReference type="SAM" id="SignalP"/>
    </source>
</evidence>
<feature type="chain" id="PRO_5042088409" description="Cell wall mannoprotein PIR1-like C-terminal domain-containing protein" evidence="1">
    <location>
        <begin position="17"/>
        <end position="258"/>
    </location>
</feature>
<dbReference type="PANTHER" id="PTHR47254">
    <property type="entry name" value="CELL WALL MANNOPROTEIN CIS3-RELATED"/>
    <property type="match status" value="1"/>
</dbReference>
<gene>
    <name evidence="3" type="ORF">OEA41_003484</name>
</gene>
<feature type="domain" description="Cell wall mannoprotein PIR1-like C-terminal" evidence="2">
    <location>
        <begin position="66"/>
        <end position="139"/>
    </location>
</feature>
<dbReference type="GO" id="GO:0009277">
    <property type="term" value="C:fungal-type cell wall"/>
    <property type="evidence" value="ECO:0007669"/>
    <property type="project" value="TreeGrafter"/>
</dbReference>
<dbReference type="PANTHER" id="PTHR47254:SF2">
    <property type="entry name" value="COVALENTLY-LINKED CELL WALL PROTEIN"/>
    <property type="match status" value="1"/>
</dbReference>
<evidence type="ECO:0000313" key="4">
    <source>
        <dbReference type="Proteomes" id="UP001276659"/>
    </source>
</evidence>
<evidence type="ECO:0000259" key="2">
    <source>
        <dbReference type="Pfam" id="PF22799"/>
    </source>
</evidence>
<dbReference type="AlphaFoldDB" id="A0AAE0DJB7"/>
<keyword evidence="1" id="KW-0732">Signal</keyword>
<reference evidence="3" key="1">
    <citation type="submission" date="2022-11" db="EMBL/GenBank/DDBJ databases">
        <title>Chromosomal genome sequence assembly and mating type (MAT) locus characterization of the leprose asexual lichenized fungus Lepraria neglecta (Nyl.) Erichsen.</title>
        <authorList>
            <person name="Allen J.L."/>
            <person name="Pfeffer B."/>
        </authorList>
    </citation>
    <scope>NUCLEOTIDE SEQUENCE</scope>
    <source>
        <strain evidence="3">Allen 5258</strain>
    </source>
</reference>
<dbReference type="GO" id="GO:0005199">
    <property type="term" value="F:structural constituent of cell wall"/>
    <property type="evidence" value="ECO:0007669"/>
    <property type="project" value="TreeGrafter"/>
</dbReference>
<sequence length="258" mass="25764">MKYTVALLALAAAVSAQTPPGCSTSFPGSFEIAPVNITSSSKRDLAMYKRQTGACSSTPIITLENGKLTDQEGRTGEIVSNAQFQFDNPTQPGALFTSGFSICSNGTLAIGGSAVFYSCLSGTFDNLYSESQGGQCFPVYIDTIACTNPSGSASVAPSASETTMMESSTVSSAGTTLMTSAPVVTSAPVSMAPMTMTMAAPFPVSNSTTPAGPTASAPATSATTSAPATFTAGSGANMLAVGSKLVAGVAGLAALAMF</sequence>
<dbReference type="Proteomes" id="UP001276659">
    <property type="component" value="Unassembled WGS sequence"/>
</dbReference>
<protein>
    <recommendedName>
        <fullName evidence="2">Cell wall mannoprotein PIR1-like C-terminal domain-containing protein</fullName>
    </recommendedName>
</protein>
<organism evidence="3 4">
    <name type="scientific">Lepraria neglecta</name>
    <dbReference type="NCBI Taxonomy" id="209136"/>
    <lineage>
        <taxon>Eukaryota</taxon>
        <taxon>Fungi</taxon>
        <taxon>Dikarya</taxon>
        <taxon>Ascomycota</taxon>
        <taxon>Pezizomycotina</taxon>
        <taxon>Lecanoromycetes</taxon>
        <taxon>OSLEUM clade</taxon>
        <taxon>Lecanoromycetidae</taxon>
        <taxon>Lecanorales</taxon>
        <taxon>Lecanorineae</taxon>
        <taxon>Stereocaulaceae</taxon>
        <taxon>Lepraria</taxon>
    </lineage>
</organism>